<evidence type="ECO:0000256" key="1">
    <source>
        <dbReference type="ARBA" id="ARBA00022737"/>
    </source>
</evidence>
<name>N9Y4Q4_9CLOT</name>
<evidence type="ECO:0000313" key="5">
    <source>
        <dbReference type="Proteomes" id="UP000013097"/>
    </source>
</evidence>
<dbReference type="RefSeq" id="WP_002596839.1">
    <property type="nucleotide sequence ID" value="NZ_KB850956.1"/>
</dbReference>
<dbReference type="Pfam" id="PF00395">
    <property type="entry name" value="SLH"/>
    <property type="match status" value="3"/>
</dbReference>
<dbReference type="AlphaFoldDB" id="N9Y4Q4"/>
<accession>N9Y4Q4</accession>
<proteinExistence type="predicted"/>
<dbReference type="Gene3D" id="2.60.120.380">
    <property type="match status" value="3"/>
</dbReference>
<dbReference type="PROSITE" id="PS51272">
    <property type="entry name" value="SLH"/>
    <property type="match status" value="3"/>
</dbReference>
<feature type="domain" description="SLH" evidence="3">
    <location>
        <begin position="539"/>
        <end position="601"/>
    </location>
</feature>
<organism evidence="4 5">
    <name type="scientific">Clostridium thermobutyricum</name>
    <dbReference type="NCBI Taxonomy" id="29372"/>
    <lineage>
        <taxon>Bacteria</taxon>
        <taxon>Bacillati</taxon>
        <taxon>Bacillota</taxon>
        <taxon>Clostridia</taxon>
        <taxon>Eubacteriales</taxon>
        <taxon>Clostridiaceae</taxon>
        <taxon>Clostridium</taxon>
    </lineage>
</organism>
<dbReference type="eggNOG" id="COG5492">
    <property type="taxonomic scope" value="Bacteria"/>
</dbReference>
<feature type="region of interest" description="Disordered" evidence="2">
    <location>
        <begin position="44"/>
        <end position="63"/>
    </location>
</feature>
<dbReference type="InterPro" id="IPR001119">
    <property type="entry name" value="SLH_dom"/>
</dbReference>
<feature type="domain" description="SLH" evidence="3">
    <location>
        <begin position="481"/>
        <end position="538"/>
    </location>
</feature>
<dbReference type="EMBL" id="AGYT01000007">
    <property type="protein sequence ID" value="ENZ03149.1"/>
    <property type="molecule type" value="Genomic_DNA"/>
</dbReference>
<gene>
    <name evidence="4" type="ORF">HMPREF1092_00335</name>
</gene>
<dbReference type="eggNOG" id="COG2247">
    <property type="taxonomic scope" value="Bacteria"/>
</dbReference>
<dbReference type="HOGENOM" id="CLU_419622_0_0_9"/>
<dbReference type="SUPFAM" id="SSF89260">
    <property type="entry name" value="Collagen-binding domain"/>
    <property type="match status" value="3"/>
</dbReference>
<feature type="domain" description="SLH" evidence="3">
    <location>
        <begin position="602"/>
        <end position="653"/>
    </location>
</feature>
<evidence type="ECO:0000256" key="2">
    <source>
        <dbReference type="SAM" id="MobiDB-lite"/>
    </source>
</evidence>
<dbReference type="PATRIC" id="fig|999411.4.peg.319"/>
<evidence type="ECO:0000313" key="4">
    <source>
        <dbReference type="EMBL" id="ENZ03149.1"/>
    </source>
</evidence>
<dbReference type="Proteomes" id="UP000013097">
    <property type="component" value="Unassembled WGS sequence"/>
</dbReference>
<protein>
    <recommendedName>
        <fullName evidence="3">SLH domain-containing protein</fullName>
    </recommendedName>
</protein>
<keyword evidence="1" id="KW-0677">Repeat</keyword>
<keyword evidence="5" id="KW-1185">Reference proteome</keyword>
<reference evidence="4 5" key="1">
    <citation type="submission" date="2013-01" db="EMBL/GenBank/DDBJ databases">
        <title>The Genome Sequence of Clostridium colicanis 209318.</title>
        <authorList>
            <consortium name="The Broad Institute Genome Sequencing Platform"/>
            <person name="Earl A."/>
            <person name="Ward D."/>
            <person name="Feldgarden M."/>
            <person name="Gevers D."/>
            <person name="Courvalin P."/>
            <person name="Lambert T."/>
            <person name="Walker B."/>
            <person name="Young S.K."/>
            <person name="Zeng Q."/>
            <person name="Gargeya S."/>
            <person name="Fitzgerald M."/>
            <person name="Haas B."/>
            <person name="Abouelleil A."/>
            <person name="Alvarado L."/>
            <person name="Arachchi H.M."/>
            <person name="Berlin A.M."/>
            <person name="Chapman S.B."/>
            <person name="Dewar J."/>
            <person name="Goldberg J."/>
            <person name="Griggs A."/>
            <person name="Gujja S."/>
            <person name="Hansen M."/>
            <person name="Howarth C."/>
            <person name="Imamovic A."/>
            <person name="Larimer J."/>
            <person name="McCowan C."/>
            <person name="Murphy C."/>
            <person name="Neiman D."/>
            <person name="Pearson M."/>
            <person name="Priest M."/>
            <person name="Roberts A."/>
            <person name="Saif S."/>
            <person name="Shea T."/>
            <person name="Sisk P."/>
            <person name="Sykes S."/>
            <person name="Wortman J."/>
            <person name="Nusbaum C."/>
            <person name="Birren B."/>
        </authorList>
    </citation>
    <scope>NUCLEOTIDE SEQUENCE [LARGE SCALE GENOMIC DNA]</scope>
    <source>
        <strain evidence="4 5">209318</strain>
    </source>
</reference>
<evidence type="ECO:0000259" key="3">
    <source>
        <dbReference type="PROSITE" id="PS51272"/>
    </source>
</evidence>
<sequence length="653" mass="75997">MGNLNEKIAKIILVIFIAGNFFNITVNAEEVNNIQSNIIKEEAKKENNVSDNNEDKELEKEKIIEEKKPELKEDIIKPEKEEEKKNKNVQKKKEIDLKGKKIIEDNTFKSYSSRAAKKEREPNGNMSTANLIKVNSGDYYTGDLTDYDYYYNDYDYYKFTLDYDAEVTLTFSHNEIPGDSNRYFNINIRNSQNFVYLDKYSRGYDRKLEYKIGLKKGTYYIRITDGYYYTSMNYNLSVTATKGNYEKEDNGEMTKATFLENNQKITGRISSYNDYDYYKLTIPNDGELTLNLETKNLPGDEYNYYQVNLMDSQLNKYISKNIKGKDGGYNEKIGIRKGTYYIQVTSYSNTLEDEAYKISYMFKANENYEAEFNDTAATANIMKLNTSKTGKIKSYSDYDYFKINLNKSEIYKLNFSHPLVGNFGSYYWRIKILDSKNKEYLTMNSKGGDSSLTKEVYLDAGTYYIKIDSYYYDNSDAQYSINLFEQNDWKNHWAKNEIQSAMNKGWVEKADLFRPEDAITRAEFVKIVNRAFGFKTKASNEPFIDVQTNNWYYDDVRIAIKAGYITTAQNKFRPNDPISREEVAAIVTTIKKNKDNNLDKIKKYKDYNKVSKWALSSVEGAIEKGYMGQGSLEFRPTANITRAEAVVTLSRIK</sequence>
<comment type="caution">
    <text evidence="4">The sequence shown here is derived from an EMBL/GenBank/DDBJ whole genome shotgun (WGS) entry which is preliminary data.</text>
</comment>